<dbReference type="PANTHER" id="PTHR41244:SF1">
    <property type="entry name" value="GLYCOSYLTRANSFERASE"/>
    <property type="match status" value="1"/>
</dbReference>
<protein>
    <submittedName>
        <fullName evidence="1">Glycoside hydrolase family 99-like domain-containing protein</fullName>
    </submittedName>
</protein>
<dbReference type="Proteomes" id="UP001249959">
    <property type="component" value="Unassembled WGS sequence"/>
</dbReference>
<keyword evidence="2" id="KW-1185">Reference proteome</keyword>
<organism evidence="1 2">
    <name type="scientific">Aquirufa regiilacus</name>
    <dbReference type="NCBI Taxonomy" id="3024868"/>
    <lineage>
        <taxon>Bacteria</taxon>
        <taxon>Pseudomonadati</taxon>
        <taxon>Bacteroidota</taxon>
        <taxon>Cytophagia</taxon>
        <taxon>Cytophagales</taxon>
        <taxon>Flectobacillaceae</taxon>
        <taxon>Aquirufa</taxon>
    </lineage>
</organism>
<accession>A0ABU3TSQ6</accession>
<dbReference type="InterPro" id="IPR032719">
    <property type="entry name" value="WbsX"/>
</dbReference>
<dbReference type="CDD" id="cd11579">
    <property type="entry name" value="Glyco_tran_WbsX"/>
    <property type="match status" value="1"/>
</dbReference>
<name>A0ABU3TSQ6_9BACT</name>
<comment type="caution">
    <text evidence="1">The sequence shown here is derived from an EMBL/GenBank/DDBJ whole genome shotgun (WGS) entry which is preliminary data.</text>
</comment>
<proteinExistence type="predicted"/>
<reference evidence="1 2" key="1">
    <citation type="submission" date="2023-09" db="EMBL/GenBank/DDBJ databases">
        <title>Aquirufa genomes.</title>
        <authorList>
            <person name="Pitt A."/>
        </authorList>
    </citation>
    <scope>NUCLEOTIDE SEQUENCE [LARGE SCALE GENOMIC DNA]</scope>
    <source>
        <strain evidence="1 2">LEOWEIH-7C</strain>
    </source>
</reference>
<dbReference type="PANTHER" id="PTHR41244">
    <property type="entry name" value="RHAMNAN SYNTHESIS F"/>
    <property type="match status" value="1"/>
</dbReference>
<dbReference type="RefSeq" id="WP_316070611.1">
    <property type="nucleotide sequence ID" value="NZ_JAVNWW010000003.1"/>
</dbReference>
<evidence type="ECO:0000313" key="2">
    <source>
        <dbReference type="Proteomes" id="UP001249959"/>
    </source>
</evidence>
<dbReference type="EMBL" id="JAVNWW010000003">
    <property type="protein sequence ID" value="MDU0808904.1"/>
    <property type="molecule type" value="Genomic_DNA"/>
</dbReference>
<evidence type="ECO:0000313" key="1">
    <source>
        <dbReference type="EMBL" id="MDU0808904.1"/>
    </source>
</evidence>
<gene>
    <name evidence="1" type="ORF">PQG45_07640</name>
</gene>
<dbReference type="Pfam" id="PF14307">
    <property type="entry name" value="Glyco_tran_WbsX"/>
    <property type="match status" value="1"/>
</dbReference>
<sequence length="367" mass="43692">METNFKKVRVFAFYLPQFHPIVENDFWWGKGFTEWTNVSKAKPLFPTHYQPRIPGDLGFYDLRLQEVQEQQAIMAGEYGIDGFIYWHYWLGEGKQMMQMPIEQMFENKNITLPFALCWANHSWYAKNWNSKGVKGKDKLLLRQTYPGIGDYKNHFRKVLKFFLDDRYIRINNKPIFGLYEPYSLPDVNIFIDVWNQLAKENGLDGIHFIAFNSQHKNANKPFEYKYDSSIVEYVGSSKNINNNFFKYFYLGVLKRIFKWPHIISYKKYLKHVLEETNKNTNVFPCIVPNYDHSPRSHRAATILHNSTPTLWGKLLDGVLKQLKDREGEQFLFIKAWNEWAEGNYLEPDLKFGKKYLEVLRNKIDENE</sequence>
<dbReference type="Gene3D" id="3.20.20.80">
    <property type="entry name" value="Glycosidases"/>
    <property type="match status" value="1"/>
</dbReference>